<reference evidence="2" key="1">
    <citation type="journal article" date="2018" name="DNA Res.">
        <title>Multiple hybrid de novo genome assembly of finger millet, an orphan allotetraploid crop.</title>
        <authorList>
            <person name="Hatakeyama M."/>
            <person name="Aluri S."/>
            <person name="Balachadran M.T."/>
            <person name="Sivarajan S.R."/>
            <person name="Patrignani A."/>
            <person name="Gruter S."/>
            <person name="Poveda L."/>
            <person name="Shimizu-Inatsugi R."/>
            <person name="Baeten J."/>
            <person name="Francoijs K.J."/>
            <person name="Nataraja K.N."/>
            <person name="Reddy Y.A.N."/>
            <person name="Phadnis S."/>
            <person name="Ravikumar R.L."/>
            <person name="Schlapbach R."/>
            <person name="Sreeman S.M."/>
            <person name="Shimizu K.K."/>
        </authorList>
    </citation>
    <scope>NUCLEOTIDE SEQUENCE</scope>
</reference>
<evidence type="ECO:0000256" key="1">
    <source>
        <dbReference type="SAM" id="MobiDB-lite"/>
    </source>
</evidence>
<proteinExistence type="predicted"/>
<dbReference type="EMBL" id="BQKI01000081">
    <property type="protein sequence ID" value="GJN28908.1"/>
    <property type="molecule type" value="Genomic_DNA"/>
</dbReference>
<feature type="compositionally biased region" description="Basic and acidic residues" evidence="1">
    <location>
        <begin position="55"/>
        <end position="75"/>
    </location>
</feature>
<evidence type="ECO:0000313" key="3">
    <source>
        <dbReference type="Proteomes" id="UP001054889"/>
    </source>
</evidence>
<dbReference type="Proteomes" id="UP001054889">
    <property type="component" value="Unassembled WGS sequence"/>
</dbReference>
<organism evidence="2 3">
    <name type="scientific">Eleusine coracana subsp. coracana</name>
    <dbReference type="NCBI Taxonomy" id="191504"/>
    <lineage>
        <taxon>Eukaryota</taxon>
        <taxon>Viridiplantae</taxon>
        <taxon>Streptophyta</taxon>
        <taxon>Embryophyta</taxon>
        <taxon>Tracheophyta</taxon>
        <taxon>Spermatophyta</taxon>
        <taxon>Magnoliopsida</taxon>
        <taxon>Liliopsida</taxon>
        <taxon>Poales</taxon>
        <taxon>Poaceae</taxon>
        <taxon>PACMAD clade</taxon>
        <taxon>Chloridoideae</taxon>
        <taxon>Cynodonteae</taxon>
        <taxon>Eleusininae</taxon>
        <taxon>Eleusine</taxon>
    </lineage>
</organism>
<protein>
    <submittedName>
        <fullName evidence="2">Uncharacterized protein</fullName>
    </submittedName>
</protein>
<reference evidence="2" key="2">
    <citation type="submission" date="2021-12" db="EMBL/GenBank/DDBJ databases">
        <title>Resequencing data analysis of finger millet.</title>
        <authorList>
            <person name="Hatakeyama M."/>
            <person name="Aluri S."/>
            <person name="Balachadran M.T."/>
            <person name="Sivarajan S.R."/>
            <person name="Poveda L."/>
            <person name="Shimizu-Inatsugi R."/>
            <person name="Schlapbach R."/>
            <person name="Sreeman S.M."/>
            <person name="Shimizu K.K."/>
        </authorList>
    </citation>
    <scope>NUCLEOTIDE SEQUENCE</scope>
</reference>
<name>A0AAV5F213_ELECO</name>
<keyword evidence="3" id="KW-1185">Reference proteome</keyword>
<gene>
    <name evidence="2" type="primary">gb17082</name>
    <name evidence="2" type="ORF">PR202_gb17082</name>
</gene>
<comment type="caution">
    <text evidence="2">The sequence shown here is derived from an EMBL/GenBank/DDBJ whole genome shotgun (WGS) entry which is preliminary data.</text>
</comment>
<evidence type="ECO:0000313" key="2">
    <source>
        <dbReference type="EMBL" id="GJN28908.1"/>
    </source>
</evidence>
<accession>A0AAV5F213</accession>
<sequence length="81" mass="8856">MVHRLTEKNFDLPGVEGLGEVLGFPCASPCRLVGRSGLTTAVVAQAIACHGDVSMGEKRERRRKEEEMEEARLDQESSGNI</sequence>
<dbReference type="AlphaFoldDB" id="A0AAV5F213"/>
<feature type="region of interest" description="Disordered" evidence="1">
    <location>
        <begin position="54"/>
        <end position="81"/>
    </location>
</feature>